<dbReference type="AlphaFoldDB" id="A0AAW0M3A3"/>
<dbReference type="Proteomes" id="UP000237347">
    <property type="component" value="Unassembled WGS sequence"/>
</dbReference>
<comment type="caution">
    <text evidence="9">The sequence shown here is derived from an EMBL/GenBank/DDBJ whole genome shotgun (WGS) entry which is preliminary data.</text>
</comment>
<dbReference type="EMBL" id="PKMF04000025">
    <property type="protein sequence ID" value="KAK7857711.1"/>
    <property type="molecule type" value="Genomic_DNA"/>
</dbReference>
<reference evidence="9 10" key="1">
    <citation type="journal article" date="2018" name="Sci. Data">
        <title>The draft genome sequence of cork oak.</title>
        <authorList>
            <person name="Ramos A.M."/>
            <person name="Usie A."/>
            <person name="Barbosa P."/>
            <person name="Barros P.M."/>
            <person name="Capote T."/>
            <person name="Chaves I."/>
            <person name="Simoes F."/>
            <person name="Abreu I."/>
            <person name="Carrasquinho I."/>
            <person name="Faro C."/>
            <person name="Guimaraes J.B."/>
            <person name="Mendonca D."/>
            <person name="Nobrega F."/>
            <person name="Rodrigues L."/>
            <person name="Saibo N.J.M."/>
            <person name="Varela M.C."/>
            <person name="Egas C."/>
            <person name="Matos J."/>
            <person name="Miguel C.M."/>
            <person name="Oliveira M.M."/>
            <person name="Ricardo C.P."/>
            <person name="Goncalves S."/>
        </authorList>
    </citation>
    <scope>NUCLEOTIDE SEQUENCE [LARGE SCALE GENOMIC DNA]</scope>
    <source>
        <strain evidence="10">cv. HL8</strain>
    </source>
</reference>
<evidence type="ECO:0000256" key="8">
    <source>
        <dbReference type="RuleBase" id="RU004335"/>
    </source>
</evidence>
<comment type="similarity">
    <text evidence="2 8">Belongs to the glycosyl hydrolase 17 family.</text>
</comment>
<evidence type="ECO:0000256" key="5">
    <source>
        <dbReference type="ARBA" id="ARBA00023295"/>
    </source>
</evidence>
<evidence type="ECO:0000256" key="6">
    <source>
        <dbReference type="ARBA" id="ARBA00033335"/>
    </source>
</evidence>
<comment type="catalytic activity">
    <reaction evidence="1">
        <text>Hydrolysis of (1-&gt;3)-beta-D-glucosidic linkages in (1-&gt;3)-beta-D-glucans.</text>
        <dbReference type="EC" id="3.2.1.39"/>
    </reaction>
</comment>
<evidence type="ECO:0000256" key="7">
    <source>
        <dbReference type="ARBA" id="ARBA00033417"/>
    </source>
</evidence>
<gene>
    <name evidence="9" type="primary">HGN1_1</name>
    <name evidence="9" type="ORF">CFP56_016522</name>
</gene>
<keyword evidence="5" id="KW-0326">Glycosidase</keyword>
<name>A0AAW0M3A3_QUESU</name>
<evidence type="ECO:0000256" key="3">
    <source>
        <dbReference type="ARBA" id="ARBA00012780"/>
    </source>
</evidence>
<dbReference type="GO" id="GO:0042973">
    <property type="term" value="F:glucan endo-1,3-beta-D-glucosidase activity"/>
    <property type="evidence" value="ECO:0007669"/>
    <property type="project" value="UniProtKB-EC"/>
</dbReference>
<organism evidence="9 10">
    <name type="scientific">Quercus suber</name>
    <name type="common">Cork oak</name>
    <dbReference type="NCBI Taxonomy" id="58331"/>
    <lineage>
        <taxon>Eukaryota</taxon>
        <taxon>Viridiplantae</taxon>
        <taxon>Streptophyta</taxon>
        <taxon>Embryophyta</taxon>
        <taxon>Tracheophyta</taxon>
        <taxon>Spermatophyta</taxon>
        <taxon>Magnoliopsida</taxon>
        <taxon>eudicotyledons</taxon>
        <taxon>Gunneridae</taxon>
        <taxon>Pentapetalae</taxon>
        <taxon>rosids</taxon>
        <taxon>fabids</taxon>
        <taxon>Fagales</taxon>
        <taxon>Fagaceae</taxon>
        <taxon>Quercus</taxon>
    </lineage>
</organism>
<accession>A0AAW0M3A3</accession>
<protein>
    <recommendedName>
        <fullName evidence="3">glucan endo-1,3-beta-D-glucosidase</fullName>
        <ecNumber evidence="3">3.2.1.39</ecNumber>
    </recommendedName>
    <alternativeName>
        <fullName evidence="6">(1-&gt;3)-beta-glucan endohydrolase</fullName>
    </alternativeName>
    <alternativeName>
        <fullName evidence="7">Beta-1,3-endoglucanase</fullName>
    </alternativeName>
</protein>
<dbReference type="SUPFAM" id="SSF51445">
    <property type="entry name" value="(Trans)glycosidases"/>
    <property type="match status" value="1"/>
</dbReference>
<dbReference type="InterPro" id="IPR017853">
    <property type="entry name" value="GH"/>
</dbReference>
<dbReference type="PANTHER" id="PTHR32227">
    <property type="entry name" value="GLUCAN ENDO-1,3-BETA-GLUCOSIDASE BG1-RELATED-RELATED"/>
    <property type="match status" value="1"/>
</dbReference>
<keyword evidence="4" id="KW-0378">Hydrolase</keyword>
<dbReference type="EC" id="3.2.1.39" evidence="3"/>
<dbReference type="Gene3D" id="3.20.20.80">
    <property type="entry name" value="Glycosidases"/>
    <property type="match status" value="1"/>
</dbReference>
<keyword evidence="10" id="KW-1185">Reference proteome</keyword>
<evidence type="ECO:0000256" key="4">
    <source>
        <dbReference type="ARBA" id="ARBA00022801"/>
    </source>
</evidence>
<evidence type="ECO:0000313" key="10">
    <source>
        <dbReference type="Proteomes" id="UP000237347"/>
    </source>
</evidence>
<evidence type="ECO:0000256" key="2">
    <source>
        <dbReference type="ARBA" id="ARBA00008773"/>
    </source>
</evidence>
<dbReference type="InterPro" id="IPR000490">
    <property type="entry name" value="Glyco_hydro_17"/>
</dbReference>
<dbReference type="GO" id="GO:0005975">
    <property type="term" value="P:carbohydrate metabolic process"/>
    <property type="evidence" value="ECO:0007669"/>
    <property type="project" value="InterPro"/>
</dbReference>
<evidence type="ECO:0000313" key="9">
    <source>
        <dbReference type="EMBL" id="KAK7857711.1"/>
    </source>
</evidence>
<dbReference type="InterPro" id="IPR044965">
    <property type="entry name" value="Glyco_hydro_17_plant"/>
</dbReference>
<proteinExistence type="inferred from homology"/>
<dbReference type="Pfam" id="PF00332">
    <property type="entry name" value="Glyco_hydro_17"/>
    <property type="match status" value="1"/>
</dbReference>
<evidence type="ECO:0000256" key="1">
    <source>
        <dbReference type="ARBA" id="ARBA00000382"/>
    </source>
</evidence>
<sequence>MRIYDPNQAVLQALSGSNIEVMLGVPNSDLPSLANPSNAQAWVQRNVLNFWPSVRFRYIAIGNEVSPVNGGTAGLAQFVLPALTKYSMQLDQLALRTKSRFQLQLT</sequence>